<dbReference type="EMBL" id="GBXM01029711">
    <property type="protein sequence ID" value="JAH78866.1"/>
    <property type="molecule type" value="Transcribed_RNA"/>
</dbReference>
<sequence length="15" mass="1594">MASAGNNGSVGKWEW</sequence>
<evidence type="ECO:0000313" key="1">
    <source>
        <dbReference type="EMBL" id="JAH78866.1"/>
    </source>
</evidence>
<reference evidence="1" key="2">
    <citation type="journal article" date="2015" name="Fish Shellfish Immunol.">
        <title>Early steps in the European eel (Anguilla anguilla)-Vibrio vulnificus interaction in the gills: Role of the RtxA13 toxin.</title>
        <authorList>
            <person name="Callol A."/>
            <person name="Pajuelo D."/>
            <person name="Ebbesson L."/>
            <person name="Teles M."/>
            <person name="MacKenzie S."/>
            <person name="Amaro C."/>
        </authorList>
    </citation>
    <scope>NUCLEOTIDE SEQUENCE</scope>
</reference>
<reference evidence="1" key="1">
    <citation type="submission" date="2014-11" db="EMBL/GenBank/DDBJ databases">
        <authorList>
            <person name="Amaro Gonzalez C."/>
        </authorList>
    </citation>
    <scope>NUCLEOTIDE SEQUENCE</scope>
</reference>
<name>A0A0E9VLG4_ANGAN</name>
<protein>
    <submittedName>
        <fullName evidence="1">Uncharacterized protein</fullName>
    </submittedName>
</protein>
<proteinExistence type="predicted"/>
<accession>A0A0E9VLG4</accession>
<organism evidence="1">
    <name type="scientific">Anguilla anguilla</name>
    <name type="common">European freshwater eel</name>
    <name type="synonym">Muraena anguilla</name>
    <dbReference type="NCBI Taxonomy" id="7936"/>
    <lineage>
        <taxon>Eukaryota</taxon>
        <taxon>Metazoa</taxon>
        <taxon>Chordata</taxon>
        <taxon>Craniata</taxon>
        <taxon>Vertebrata</taxon>
        <taxon>Euteleostomi</taxon>
        <taxon>Actinopterygii</taxon>
        <taxon>Neopterygii</taxon>
        <taxon>Teleostei</taxon>
        <taxon>Anguilliformes</taxon>
        <taxon>Anguillidae</taxon>
        <taxon>Anguilla</taxon>
    </lineage>
</organism>